<evidence type="ECO:0000256" key="4">
    <source>
        <dbReference type="SAM" id="MobiDB-lite"/>
    </source>
</evidence>
<name>A0ABP5QP50_9MICO</name>
<dbReference type="Pfam" id="PF12833">
    <property type="entry name" value="HTH_18"/>
    <property type="match status" value="1"/>
</dbReference>
<protein>
    <recommendedName>
        <fullName evidence="5">HTH araC/xylS-type domain-containing protein</fullName>
    </recommendedName>
</protein>
<evidence type="ECO:0000313" key="7">
    <source>
        <dbReference type="Proteomes" id="UP001500929"/>
    </source>
</evidence>
<dbReference type="Proteomes" id="UP001500929">
    <property type="component" value="Unassembled WGS sequence"/>
</dbReference>
<keyword evidence="3" id="KW-0804">Transcription</keyword>
<evidence type="ECO:0000256" key="2">
    <source>
        <dbReference type="ARBA" id="ARBA00023125"/>
    </source>
</evidence>
<dbReference type="Gene3D" id="1.10.10.60">
    <property type="entry name" value="Homeodomain-like"/>
    <property type="match status" value="1"/>
</dbReference>
<comment type="caution">
    <text evidence="6">The sequence shown here is derived from an EMBL/GenBank/DDBJ whole genome shotgun (WGS) entry which is preliminary data.</text>
</comment>
<dbReference type="InterPro" id="IPR018060">
    <property type="entry name" value="HTH_AraC"/>
</dbReference>
<sequence length="320" mass="33564">MRAGDLLLGAAAESALLGVGWRLTAPSAEPRAVIDAAEFGDVRVARLWLPAGTREAVRSPTALRALVVVAMDGAVSVRVGEHGLTLEPGHGTVIDLSLPTSVTHTAATTVVEVTLPLALLDRAAPASPPAMLGAGLAPLLGLATTLVFRRLHEGAGAPQWRRMLVEAVAGALAHERGGPCGVAEPALTVERPTAAALLLARLRRHIELHYADPALTATALAGALNVSRVYLHKVAAVFGTTPAREIESVRVREALAMLADGRENSLERVAQRTGFAHGRLLERAIRPGPHTTATARKVHDAHARRAGSNRASSQEKVRAR</sequence>
<organism evidence="6 7">
    <name type="scientific">Herbiconiux moechotypicola</name>
    <dbReference type="NCBI Taxonomy" id="637393"/>
    <lineage>
        <taxon>Bacteria</taxon>
        <taxon>Bacillati</taxon>
        <taxon>Actinomycetota</taxon>
        <taxon>Actinomycetes</taxon>
        <taxon>Micrococcales</taxon>
        <taxon>Microbacteriaceae</taxon>
        <taxon>Herbiconiux</taxon>
    </lineage>
</organism>
<dbReference type="SMART" id="SM00342">
    <property type="entry name" value="HTH_ARAC"/>
    <property type="match status" value="1"/>
</dbReference>
<dbReference type="InterPro" id="IPR035418">
    <property type="entry name" value="AraC-bd_2"/>
</dbReference>
<dbReference type="PANTHER" id="PTHR46796">
    <property type="entry name" value="HTH-TYPE TRANSCRIPTIONAL ACTIVATOR RHAS-RELATED"/>
    <property type="match status" value="1"/>
</dbReference>
<keyword evidence="2" id="KW-0238">DNA-binding</keyword>
<dbReference type="InterPro" id="IPR050204">
    <property type="entry name" value="AraC_XylS_family_regulators"/>
</dbReference>
<keyword evidence="7" id="KW-1185">Reference proteome</keyword>
<dbReference type="PROSITE" id="PS01124">
    <property type="entry name" value="HTH_ARAC_FAMILY_2"/>
    <property type="match status" value="1"/>
</dbReference>
<accession>A0ABP5QP50</accession>
<gene>
    <name evidence="6" type="ORF">GCM10009851_27610</name>
</gene>
<feature type="domain" description="HTH araC/xylS-type" evidence="5">
    <location>
        <begin position="200"/>
        <end position="286"/>
    </location>
</feature>
<evidence type="ECO:0000259" key="5">
    <source>
        <dbReference type="PROSITE" id="PS01124"/>
    </source>
</evidence>
<evidence type="ECO:0000256" key="1">
    <source>
        <dbReference type="ARBA" id="ARBA00023015"/>
    </source>
</evidence>
<reference evidence="7" key="1">
    <citation type="journal article" date="2019" name="Int. J. Syst. Evol. Microbiol.">
        <title>The Global Catalogue of Microorganisms (GCM) 10K type strain sequencing project: providing services to taxonomists for standard genome sequencing and annotation.</title>
        <authorList>
            <consortium name="The Broad Institute Genomics Platform"/>
            <consortium name="The Broad Institute Genome Sequencing Center for Infectious Disease"/>
            <person name="Wu L."/>
            <person name="Ma J."/>
        </authorList>
    </citation>
    <scope>NUCLEOTIDE SEQUENCE [LARGE SCALE GENOMIC DNA]</scope>
    <source>
        <strain evidence="7">JCM 16117</strain>
    </source>
</reference>
<dbReference type="RefSeq" id="WP_259480048.1">
    <property type="nucleotide sequence ID" value="NZ_BAAAQY010000008.1"/>
</dbReference>
<feature type="region of interest" description="Disordered" evidence="4">
    <location>
        <begin position="286"/>
        <end position="320"/>
    </location>
</feature>
<dbReference type="Pfam" id="PF14525">
    <property type="entry name" value="AraC_binding_2"/>
    <property type="match status" value="1"/>
</dbReference>
<dbReference type="EMBL" id="BAAAQY010000008">
    <property type="protein sequence ID" value="GAA2240703.1"/>
    <property type="molecule type" value="Genomic_DNA"/>
</dbReference>
<dbReference type="PANTHER" id="PTHR46796:SF6">
    <property type="entry name" value="ARAC SUBFAMILY"/>
    <property type="match status" value="1"/>
</dbReference>
<evidence type="ECO:0000313" key="6">
    <source>
        <dbReference type="EMBL" id="GAA2240703.1"/>
    </source>
</evidence>
<keyword evidence="1" id="KW-0805">Transcription regulation</keyword>
<proteinExistence type="predicted"/>
<evidence type="ECO:0000256" key="3">
    <source>
        <dbReference type="ARBA" id="ARBA00023163"/>
    </source>
</evidence>